<reference evidence="2" key="1">
    <citation type="submission" date="2018-06" db="EMBL/GenBank/DDBJ databases">
        <authorList>
            <person name="Zhirakovskaya E."/>
        </authorList>
    </citation>
    <scope>NUCLEOTIDE SEQUENCE</scope>
</reference>
<feature type="transmembrane region" description="Helical" evidence="1">
    <location>
        <begin position="30"/>
        <end position="55"/>
    </location>
</feature>
<evidence type="ECO:0000256" key="1">
    <source>
        <dbReference type="SAM" id="Phobius"/>
    </source>
</evidence>
<keyword evidence="1" id="KW-0812">Transmembrane</keyword>
<protein>
    <recommendedName>
        <fullName evidence="3">Holin-X, holin superfamily III</fullName>
    </recommendedName>
</protein>
<sequence>MDDFPARIADALETFATKVRAMTVDRIANAVRWVTAGIVVLTLAVIALILFIIGLFRVLDTAVDPEIAYAIIGGLFMVLGVLLWRKRIPKEPREDTQDG</sequence>
<proteinExistence type="predicted"/>
<keyword evidence="1" id="KW-0472">Membrane</keyword>
<evidence type="ECO:0000313" key="2">
    <source>
        <dbReference type="EMBL" id="VAW09546.1"/>
    </source>
</evidence>
<dbReference type="EMBL" id="UOEK01000607">
    <property type="protein sequence ID" value="VAW09546.1"/>
    <property type="molecule type" value="Genomic_DNA"/>
</dbReference>
<evidence type="ECO:0008006" key="3">
    <source>
        <dbReference type="Google" id="ProtNLM"/>
    </source>
</evidence>
<dbReference type="AlphaFoldDB" id="A0A3B0TR80"/>
<name>A0A3B0TR80_9ZZZZ</name>
<gene>
    <name evidence="2" type="ORF">MNBD_ACTINO02-162</name>
</gene>
<organism evidence="2">
    <name type="scientific">hydrothermal vent metagenome</name>
    <dbReference type="NCBI Taxonomy" id="652676"/>
    <lineage>
        <taxon>unclassified sequences</taxon>
        <taxon>metagenomes</taxon>
        <taxon>ecological metagenomes</taxon>
    </lineage>
</organism>
<accession>A0A3B0TR80</accession>
<keyword evidence="1" id="KW-1133">Transmembrane helix</keyword>
<feature type="transmembrane region" description="Helical" evidence="1">
    <location>
        <begin position="67"/>
        <end position="84"/>
    </location>
</feature>